<keyword evidence="8" id="KW-1185">Reference proteome</keyword>
<keyword evidence="2" id="KW-0472">Membrane</keyword>
<feature type="chain" id="PRO_5039928291" evidence="5">
    <location>
        <begin position="34"/>
        <end position="270"/>
    </location>
</feature>
<evidence type="ECO:0000256" key="4">
    <source>
        <dbReference type="PROSITE-ProRule" id="PRU00339"/>
    </source>
</evidence>
<dbReference type="SUPFAM" id="SSF48452">
    <property type="entry name" value="TPR-like"/>
    <property type="match status" value="1"/>
</dbReference>
<dbReference type="KEGG" id="bbae:FRD01_20890"/>
<evidence type="ECO:0000313" key="7">
    <source>
        <dbReference type="EMBL" id="QED29648.1"/>
    </source>
</evidence>
<dbReference type="Proteomes" id="UP000321595">
    <property type="component" value="Chromosome"/>
</dbReference>
<dbReference type="InterPro" id="IPR017689">
    <property type="entry name" value="BamD"/>
</dbReference>
<keyword evidence="3" id="KW-0998">Cell outer membrane</keyword>
<dbReference type="Pfam" id="PF13525">
    <property type="entry name" value="YfiO"/>
    <property type="match status" value="1"/>
</dbReference>
<dbReference type="AlphaFoldDB" id="A0A5B8XXD2"/>
<organism evidence="7 8">
    <name type="scientific">Microvenator marinus</name>
    <dbReference type="NCBI Taxonomy" id="2600177"/>
    <lineage>
        <taxon>Bacteria</taxon>
        <taxon>Deltaproteobacteria</taxon>
        <taxon>Bradymonadales</taxon>
        <taxon>Microvenatoraceae</taxon>
        <taxon>Microvenator</taxon>
    </lineage>
</organism>
<dbReference type="NCBIfam" id="TIGR03302">
    <property type="entry name" value="OM_YfiO"/>
    <property type="match status" value="1"/>
</dbReference>
<evidence type="ECO:0000256" key="1">
    <source>
        <dbReference type="ARBA" id="ARBA00022729"/>
    </source>
</evidence>
<feature type="repeat" description="TPR" evidence="4">
    <location>
        <begin position="222"/>
        <end position="255"/>
    </location>
</feature>
<dbReference type="InterPro" id="IPR011990">
    <property type="entry name" value="TPR-like_helical_dom_sf"/>
</dbReference>
<dbReference type="InterPro" id="IPR019734">
    <property type="entry name" value="TPR_rpt"/>
</dbReference>
<dbReference type="Gene3D" id="1.25.40.10">
    <property type="entry name" value="Tetratricopeptide repeat domain"/>
    <property type="match status" value="1"/>
</dbReference>
<protein>
    <submittedName>
        <fullName evidence="7">Outer membrane protein assembly factor BamD</fullName>
    </submittedName>
</protein>
<gene>
    <name evidence="7" type="primary">bamD</name>
    <name evidence="7" type="ORF">FRD01_20890</name>
</gene>
<evidence type="ECO:0000313" key="8">
    <source>
        <dbReference type="Proteomes" id="UP000321595"/>
    </source>
</evidence>
<dbReference type="OrthoDB" id="9781894at2"/>
<reference evidence="7 8" key="1">
    <citation type="submission" date="2019-08" db="EMBL/GenBank/DDBJ databases">
        <authorList>
            <person name="Liang Q."/>
        </authorList>
    </citation>
    <scope>NUCLEOTIDE SEQUENCE [LARGE SCALE GENOMIC DNA]</scope>
    <source>
        <strain evidence="7 8">V1718</strain>
    </source>
</reference>
<evidence type="ECO:0000256" key="2">
    <source>
        <dbReference type="ARBA" id="ARBA00023136"/>
    </source>
</evidence>
<evidence type="ECO:0000256" key="3">
    <source>
        <dbReference type="ARBA" id="ARBA00023237"/>
    </source>
</evidence>
<accession>A0A5B8XXD2</accession>
<dbReference type="InterPro" id="IPR039565">
    <property type="entry name" value="BamD-like"/>
</dbReference>
<evidence type="ECO:0000259" key="6">
    <source>
        <dbReference type="Pfam" id="PF13525"/>
    </source>
</evidence>
<dbReference type="PROSITE" id="PS50005">
    <property type="entry name" value="TPR"/>
    <property type="match status" value="2"/>
</dbReference>
<proteinExistence type="inferred from homology"/>
<dbReference type="SMART" id="SM00028">
    <property type="entry name" value="TPR"/>
    <property type="match status" value="2"/>
</dbReference>
<feature type="repeat" description="TPR" evidence="4">
    <location>
        <begin position="81"/>
        <end position="114"/>
    </location>
</feature>
<feature type="signal peptide" evidence="5">
    <location>
        <begin position="1"/>
        <end position="33"/>
    </location>
</feature>
<evidence type="ECO:0000256" key="5">
    <source>
        <dbReference type="SAM" id="SignalP"/>
    </source>
</evidence>
<name>A0A5B8XXD2_9DELT</name>
<dbReference type="EMBL" id="CP042467">
    <property type="protein sequence ID" value="QED29648.1"/>
    <property type="molecule type" value="Genomic_DNA"/>
</dbReference>
<feature type="domain" description="Outer membrane lipoprotein BamD-like" evidence="6">
    <location>
        <begin position="44"/>
        <end position="233"/>
    </location>
</feature>
<keyword evidence="1 5" id="KW-0732">Signal</keyword>
<sequence>MRPAEESALNWFVKVVFVLGMSLVSVAPTSVQAQDDQATYQAVAQSTYMKGVEALEKENFLDAGRYFNTVRSRFQYSQFAPLSELRLGDVYLGQEKYAAATEQYRAFVKLHPNHEEVPYASWMVAFAFYKQIPSDWFIFPPSYERELSRSKDAARELAFFLRRYSDSKYAPEAKRKLVEVRRRLADHEFYVANFYIDRDNPKAAAARLRGLLEEYSGLGLDAEALFLLARAYLEQKDVESAKKALDDLIEFHPNHALASEARDYIATHGL</sequence>
<dbReference type="HAMAP" id="MF_00922">
    <property type="entry name" value="OM_assembly_BamD"/>
    <property type="match status" value="1"/>
</dbReference>
<keyword evidence="4" id="KW-0802">TPR repeat</keyword>